<accession>A0A8S0Z8U2</accession>
<proteinExistence type="predicted"/>
<feature type="chain" id="PRO_5035737609" evidence="1">
    <location>
        <begin position="18"/>
        <end position="90"/>
    </location>
</feature>
<keyword evidence="1" id="KW-0732">Signal</keyword>
<gene>
    <name evidence="2" type="ORF">APLA_LOCUS3999</name>
</gene>
<reference evidence="2 3" key="1">
    <citation type="submission" date="2020-04" db="EMBL/GenBank/DDBJ databases">
        <authorList>
            <person name="Wallbank WR R."/>
            <person name="Pardo Diaz C."/>
            <person name="Kozak K."/>
            <person name="Martin S."/>
            <person name="Jiggins C."/>
            <person name="Moest M."/>
            <person name="Warren A I."/>
            <person name="Byers J.R.P. K."/>
            <person name="Montejo-Kovacevich G."/>
            <person name="Yen C E."/>
        </authorList>
    </citation>
    <scope>NUCLEOTIDE SEQUENCE [LARGE SCALE GENOMIC DNA]</scope>
</reference>
<comment type="caution">
    <text evidence="2">The sequence shown here is derived from an EMBL/GenBank/DDBJ whole genome shotgun (WGS) entry which is preliminary data.</text>
</comment>
<dbReference type="OrthoDB" id="6365759at2759"/>
<name>A0A8S0Z8U2_ARCPL</name>
<evidence type="ECO:0000313" key="2">
    <source>
        <dbReference type="EMBL" id="CAB3229362.1"/>
    </source>
</evidence>
<sequence>MKIFLVLLVLCVAEMHCGLVGNLIGRKDNNRPGLFTKVVQSLENGTTVIVDALGNIIAPNSRHEDANLKDGLPLFIDNVCVIEDDPRKCV</sequence>
<protein>
    <submittedName>
        <fullName evidence="2">Uncharacterized protein</fullName>
    </submittedName>
</protein>
<evidence type="ECO:0000313" key="3">
    <source>
        <dbReference type="Proteomes" id="UP000494256"/>
    </source>
</evidence>
<feature type="signal peptide" evidence="1">
    <location>
        <begin position="1"/>
        <end position="17"/>
    </location>
</feature>
<dbReference type="AlphaFoldDB" id="A0A8S0Z8U2"/>
<dbReference type="Proteomes" id="UP000494256">
    <property type="component" value="Unassembled WGS sequence"/>
</dbReference>
<evidence type="ECO:0000256" key="1">
    <source>
        <dbReference type="SAM" id="SignalP"/>
    </source>
</evidence>
<organism evidence="2 3">
    <name type="scientific">Arctia plantaginis</name>
    <name type="common">Wood tiger moth</name>
    <name type="synonym">Phalaena plantaginis</name>
    <dbReference type="NCBI Taxonomy" id="874455"/>
    <lineage>
        <taxon>Eukaryota</taxon>
        <taxon>Metazoa</taxon>
        <taxon>Ecdysozoa</taxon>
        <taxon>Arthropoda</taxon>
        <taxon>Hexapoda</taxon>
        <taxon>Insecta</taxon>
        <taxon>Pterygota</taxon>
        <taxon>Neoptera</taxon>
        <taxon>Endopterygota</taxon>
        <taxon>Lepidoptera</taxon>
        <taxon>Glossata</taxon>
        <taxon>Ditrysia</taxon>
        <taxon>Noctuoidea</taxon>
        <taxon>Erebidae</taxon>
        <taxon>Arctiinae</taxon>
        <taxon>Arctia</taxon>
    </lineage>
</organism>
<dbReference type="EMBL" id="CADEBD010000286">
    <property type="protein sequence ID" value="CAB3229362.1"/>
    <property type="molecule type" value="Genomic_DNA"/>
</dbReference>